<dbReference type="InterPro" id="IPR011012">
    <property type="entry name" value="Longin-like_dom_sf"/>
</dbReference>
<comment type="similarity">
    <text evidence="1 7">Belongs to the adaptor complexes small subunit family.</text>
</comment>
<keyword evidence="7" id="KW-0333">Golgi apparatus</keyword>
<keyword evidence="5 7" id="KW-0472">Membrane</keyword>
<dbReference type="InterPro" id="IPR022775">
    <property type="entry name" value="AP_mu_sigma_su"/>
</dbReference>
<evidence type="ECO:0000256" key="7">
    <source>
        <dbReference type="RuleBase" id="RU366053"/>
    </source>
</evidence>
<dbReference type="InterPro" id="IPR039652">
    <property type="entry name" value="Coatomer_zeta"/>
</dbReference>
<comment type="subunit">
    <text evidence="7">Oligomeric complex that consists of at least the alpha, beta, beta', gamma, delta, epsilon and zeta subunits.</text>
</comment>
<keyword evidence="11" id="KW-1185">Reference proteome</keyword>
<keyword evidence="2 7" id="KW-0813">Transport</keyword>
<proteinExistence type="inferred from homology"/>
<reference evidence="10" key="2">
    <citation type="submission" date="2025-09" db="UniProtKB">
        <authorList>
            <consortium name="Ensembl"/>
        </authorList>
    </citation>
    <scope>IDENTIFICATION</scope>
</reference>
<organism evidence="10 11">
    <name type="scientific">Buteo japonicus</name>
    <dbReference type="NCBI Taxonomy" id="224669"/>
    <lineage>
        <taxon>Eukaryota</taxon>
        <taxon>Metazoa</taxon>
        <taxon>Chordata</taxon>
        <taxon>Craniata</taxon>
        <taxon>Vertebrata</taxon>
        <taxon>Euteleostomi</taxon>
        <taxon>Archelosauria</taxon>
        <taxon>Archosauria</taxon>
        <taxon>Dinosauria</taxon>
        <taxon>Saurischia</taxon>
        <taxon>Theropoda</taxon>
        <taxon>Coelurosauria</taxon>
        <taxon>Aves</taxon>
        <taxon>Neognathae</taxon>
        <taxon>Neoaves</taxon>
        <taxon>Telluraves</taxon>
        <taxon>Accipitrimorphae</taxon>
        <taxon>Accipitriformes</taxon>
        <taxon>Accipitridae</taxon>
        <taxon>Accipitrinae</taxon>
        <taxon>Buteo</taxon>
    </lineage>
</organism>
<dbReference type="SUPFAM" id="SSF64356">
    <property type="entry name" value="SNARE-like"/>
    <property type="match status" value="1"/>
</dbReference>
<dbReference type="PANTHER" id="PTHR11043">
    <property type="entry name" value="ZETA-COAT PROTEIN"/>
    <property type="match status" value="1"/>
</dbReference>
<evidence type="ECO:0000256" key="6">
    <source>
        <dbReference type="ARBA" id="ARBA00045555"/>
    </source>
</evidence>
<accession>A0A8C0BXN1</accession>
<dbReference type="Gene3D" id="3.30.450.60">
    <property type="match status" value="1"/>
</dbReference>
<dbReference type="PROSITE" id="PS00989">
    <property type="entry name" value="CLAT_ADAPTOR_S"/>
    <property type="match status" value="1"/>
</dbReference>
<dbReference type="GO" id="GO:0006886">
    <property type="term" value="P:intracellular protein transport"/>
    <property type="evidence" value="ECO:0007669"/>
    <property type="project" value="InterPro"/>
</dbReference>
<feature type="domain" description="AP complex mu/sigma subunit" evidence="9">
    <location>
        <begin position="13"/>
        <end position="89"/>
    </location>
</feature>
<evidence type="ECO:0000256" key="4">
    <source>
        <dbReference type="ARBA" id="ARBA00022927"/>
    </source>
</evidence>
<evidence type="ECO:0000256" key="8">
    <source>
        <dbReference type="SAM" id="MobiDB-lite"/>
    </source>
</evidence>
<dbReference type="InterPro" id="IPR000804">
    <property type="entry name" value="Clathrin_sm-chain_CS"/>
</dbReference>
<comment type="subcellular location">
    <subcellularLocation>
        <location evidence="7">Cytoplasm</location>
    </subcellularLocation>
    <subcellularLocation>
        <location evidence="7">Golgi apparatus membrane</location>
        <topology evidence="7">Peripheral membrane protein</topology>
        <orientation evidence="7">Cytoplasmic side</orientation>
    </subcellularLocation>
    <subcellularLocation>
        <location evidence="7">Cytoplasmic vesicle</location>
        <location evidence="7">COPI-coated vesicle membrane</location>
        <topology evidence="7">Peripheral membrane protein</topology>
        <orientation evidence="7">Cytoplasmic side</orientation>
    </subcellularLocation>
</comment>
<feature type="region of interest" description="Disordered" evidence="8">
    <location>
        <begin position="94"/>
        <end position="128"/>
    </location>
</feature>
<protein>
    <recommendedName>
        <fullName evidence="7">Coatomer subunit zeta</fullName>
    </recommendedName>
</protein>
<feature type="compositionally biased region" description="Gly residues" evidence="8">
    <location>
        <begin position="105"/>
        <end position="118"/>
    </location>
</feature>
<reference evidence="10" key="1">
    <citation type="submission" date="2025-08" db="UniProtKB">
        <authorList>
            <consortium name="Ensembl"/>
        </authorList>
    </citation>
    <scope>IDENTIFICATION</scope>
</reference>
<dbReference type="Proteomes" id="UP000694555">
    <property type="component" value="Unplaced"/>
</dbReference>
<dbReference type="GO" id="GO:0006891">
    <property type="term" value="P:intra-Golgi vesicle-mediated transport"/>
    <property type="evidence" value="ECO:0007669"/>
    <property type="project" value="TreeGrafter"/>
</dbReference>
<name>A0A8C0BXN1_9AVES</name>
<evidence type="ECO:0000313" key="11">
    <source>
        <dbReference type="Proteomes" id="UP000694555"/>
    </source>
</evidence>
<comment type="function">
    <text evidence="6">The coatomer is a cytosolic protein complex that binds to dilysine motifs and reversibly associates with Golgi non-clathrin-coated vesicles, which further mediate biosynthetic protein transport from the ER, via the Golgi up to the trans Golgi network. Coatomer complex is required for budding from Golgi membranes, and is essential for the retrograde Golgi-to-ER transport of dilysine-tagged proteins. The zeta subunit may be involved in regulating the coat assembly and, hence, the rate of biosynthetic protein transport due to its association-dissociation properties with the coatomer complex.</text>
</comment>
<dbReference type="AlphaFoldDB" id="A0A8C0BXN1"/>
<dbReference type="GO" id="GO:0030126">
    <property type="term" value="C:COPI vesicle coat"/>
    <property type="evidence" value="ECO:0007669"/>
    <property type="project" value="UniProtKB-UniRule"/>
</dbReference>
<feature type="compositionally biased region" description="Low complexity" evidence="8">
    <location>
        <begin position="94"/>
        <end position="104"/>
    </location>
</feature>
<keyword evidence="7" id="KW-0931">ER-Golgi transport</keyword>
<evidence type="ECO:0000256" key="3">
    <source>
        <dbReference type="ARBA" id="ARBA00022490"/>
    </source>
</evidence>
<dbReference type="Ensembl" id="ENSBJAT00000024345.1">
    <property type="protein sequence ID" value="ENSBJAP00000023689.1"/>
    <property type="gene ID" value="ENSBJAG00000015287.1"/>
</dbReference>
<keyword evidence="3 7" id="KW-0963">Cytoplasm</keyword>
<keyword evidence="4 7" id="KW-0653">Protein transport</keyword>
<dbReference type="Pfam" id="PF01217">
    <property type="entry name" value="Clat_adaptor_s"/>
    <property type="match status" value="1"/>
</dbReference>
<sequence>MVVVSPQEPSLYTVKAVIILDNDGDRLFAKYYDDTYPSVKEQKAFEKNIFNKTHRTDSEIALLEGLTVVYKSSIDLYFYVIGSSHENEVAGDTQGWWWGTQPGVPGQGGTPKGGGLGTPGWQAGDVEG</sequence>
<dbReference type="GO" id="GO:0000139">
    <property type="term" value="C:Golgi membrane"/>
    <property type="evidence" value="ECO:0007669"/>
    <property type="project" value="UniProtKB-SubCell"/>
</dbReference>
<evidence type="ECO:0000313" key="10">
    <source>
        <dbReference type="Ensembl" id="ENSBJAP00000023689.1"/>
    </source>
</evidence>
<dbReference type="PANTHER" id="PTHR11043:SF2">
    <property type="entry name" value="COATOMER SUBUNIT ZETA-1"/>
    <property type="match status" value="1"/>
</dbReference>
<dbReference type="GO" id="GO:0006890">
    <property type="term" value="P:retrograde vesicle-mediated transport, Golgi to endoplasmic reticulum"/>
    <property type="evidence" value="ECO:0007669"/>
    <property type="project" value="UniProtKB-UniRule"/>
</dbReference>
<evidence type="ECO:0000259" key="9">
    <source>
        <dbReference type="Pfam" id="PF01217"/>
    </source>
</evidence>
<evidence type="ECO:0000256" key="2">
    <source>
        <dbReference type="ARBA" id="ARBA00022448"/>
    </source>
</evidence>
<keyword evidence="7" id="KW-0968">Cytoplasmic vesicle</keyword>
<evidence type="ECO:0000256" key="5">
    <source>
        <dbReference type="ARBA" id="ARBA00023136"/>
    </source>
</evidence>
<evidence type="ECO:0000256" key="1">
    <source>
        <dbReference type="ARBA" id="ARBA00006972"/>
    </source>
</evidence>